<evidence type="ECO:0000259" key="2">
    <source>
        <dbReference type="Pfam" id="PF02517"/>
    </source>
</evidence>
<feature type="domain" description="CAAX prenyl protease 2/Lysostaphin resistance protein A-like" evidence="2">
    <location>
        <begin position="159"/>
        <end position="255"/>
    </location>
</feature>
<dbReference type="Proteomes" id="UP000184452">
    <property type="component" value="Unassembled WGS sequence"/>
</dbReference>
<dbReference type="GO" id="GO:0006508">
    <property type="term" value="P:proteolysis"/>
    <property type="evidence" value="ECO:0007669"/>
    <property type="project" value="UniProtKB-KW"/>
</dbReference>
<keyword evidence="3" id="KW-0378">Hydrolase</keyword>
<dbReference type="GO" id="GO:0004175">
    <property type="term" value="F:endopeptidase activity"/>
    <property type="evidence" value="ECO:0007669"/>
    <property type="project" value="UniProtKB-ARBA"/>
</dbReference>
<keyword evidence="1" id="KW-0472">Membrane</keyword>
<dbReference type="Pfam" id="PF02517">
    <property type="entry name" value="Rce1-like"/>
    <property type="match status" value="1"/>
</dbReference>
<keyword evidence="1" id="KW-0812">Transmembrane</keyword>
<proteinExistence type="predicted"/>
<keyword evidence="4" id="KW-1185">Reference proteome</keyword>
<gene>
    <name evidence="3" type="ORF">SAMN05421803_101190</name>
</gene>
<dbReference type="RefSeq" id="WP_218619472.1">
    <property type="nucleotide sequence ID" value="NZ_FQZK01000001.1"/>
</dbReference>
<sequence>MTTAPARPWLLRPVDTAHRPPRVPAGVEYHRVLAGPRRRILRGVLAIFLVLLGLVVFSVAMNALSARADAMLGNDPTAYTPLRHAGAMVGLALLTPWSMLVQRVLYGLPAASLHSVVSLFRFDVMGKALIVFGPLFLAANTASYLLPVESVPWSQAELVAMFLATLLLTPLQAAGEEYGVRGLAFRVLGSWTRSPTAGLVLAIAVTSVGFTFMHGSMDPYIIVWYMTLWTSLGIITWRTGGLEVAIVLHAVLNTFNFAAAFLLHIDFGSAIQGRAEVTGADFLLFPAGVVAAIAVAIWWHTRTSGPARTPADT</sequence>
<feature type="transmembrane region" description="Helical" evidence="1">
    <location>
        <begin position="244"/>
        <end position="265"/>
    </location>
</feature>
<accession>A0A1M6B1W7</accession>
<protein>
    <submittedName>
        <fullName evidence="3">CAAX protease self-immunity</fullName>
    </submittedName>
</protein>
<dbReference type="STRING" id="758803.SAMN05421803_101190"/>
<feature type="transmembrane region" description="Helical" evidence="1">
    <location>
        <begin position="128"/>
        <end position="146"/>
    </location>
</feature>
<feature type="transmembrane region" description="Helical" evidence="1">
    <location>
        <begin position="277"/>
        <end position="299"/>
    </location>
</feature>
<dbReference type="InterPro" id="IPR003675">
    <property type="entry name" value="Rce1/LyrA-like_dom"/>
</dbReference>
<feature type="transmembrane region" description="Helical" evidence="1">
    <location>
        <begin position="195"/>
        <end position="213"/>
    </location>
</feature>
<organism evidence="3 4">
    <name type="scientific">Nocardiopsis flavescens</name>
    <dbReference type="NCBI Taxonomy" id="758803"/>
    <lineage>
        <taxon>Bacteria</taxon>
        <taxon>Bacillati</taxon>
        <taxon>Actinomycetota</taxon>
        <taxon>Actinomycetes</taxon>
        <taxon>Streptosporangiales</taxon>
        <taxon>Nocardiopsidaceae</taxon>
        <taxon>Nocardiopsis</taxon>
    </lineage>
</organism>
<dbReference type="EMBL" id="FQZK01000001">
    <property type="protein sequence ID" value="SHI42744.1"/>
    <property type="molecule type" value="Genomic_DNA"/>
</dbReference>
<dbReference type="GO" id="GO:0080120">
    <property type="term" value="P:CAAX-box protein maturation"/>
    <property type="evidence" value="ECO:0007669"/>
    <property type="project" value="UniProtKB-ARBA"/>
</dbReference>
<feature type="transmembrane region" description="Helical" evidence="1">
    <location>
        <begin position="40"/>
        <end position="61"/>
    </location>
</feature>
<evidence type="ECO:0000256" key="1">
    <source>
        <dbReference type="SAM" id="Phobius"/>
    </source>
</evidence>
<reference evidence="3 4" key="1">
    <citation type="submission" date="2016-11" db="EMBL/GenBank/DDBJ databases">
        <authorList>
            <person name="Jaros S."/>
            <person name="Januszkiewicz K."/>
            <person name="Wedrychowicz H."/>
        </authorList>
    </citation>
    <scope>NUCLEOTIDE SEQUENCE [LARGE SCALE GENOMIC DNA]</scope>
    <source>
        <strain evidence="3 4">CGMCC 4.5723</strain>
    </source>
</reference>
<evidence type="ECO:0000313" key="4">
    <source>
        <dbReference type="Proteomes" id="UP000184452"/>
    </source>
</evidence>
<keyword evidence="3" id="KW-0645">Protease</keyword>
<evidence type="ECO:0000313" key="3">
    <source>
        <dbReference type="EMBL" id="SHI42744.1"/>
    </source>
</evidence>
<name>A0A1M6B1W7_9ACTN</name>
<feature type="transmembrane region" description="Helical" evidence="1">
    <location>
        <begin position="158"/>
        <end position="175"/>
    </location>
</feature>
<feature type="transmembrane region" description="Helical" evidence="1">
    <location>
        <begin position="81"/>
        <end position="97"/>
    </location>
</feature>
<dbReference type="AlphaFoldDB" id="A0A1M6B1W7"/>
<feature type="transmembrane region" description="Helical" evidence="1">
    <location>
        <begin position="220"/>
        <end position="238"/>
    </location>
</feature>
<keyword evidence="1" id="KW-1133">Transmembrane helix</keyword>